<protein>
    <submittedName>
        <fullName evidence="1">Uncharacterized protein</fullName>
    </submittedName>
</protein>
<accession>A0A4Y7TH49</accession>
<proteinExistence type="predicted"/>
<reference evidence="1 2" key="1">
    <citation type="journal article" date="2019" name="Nat. Ecol. Evol.">
        <title>Megaphylogeny resolves global patterns of mushroom evolution.</title>
        <authorList>
            <person name="Varga T."/>
            <person name="Krizsan K."/>
            <person name="Foldi C."/>
            <person name="Dima B."/>
            <person name="Sanchez-Garcia M."/>
            <person name="Sanchez-Ramirez S."/>
            <person name="Szollosi G.J."/>
            <person name="Szarkandi J.G."/>
            <person name="Papp V."/>
            <person name="Albert L."/>
            <person name="Andreopoulos W."/>
            <person name="Angelini C."/>
            <person name="Antonin V."/>
            <person name="Barry K.W."/>
            <person name="Bougher N.L."/>
            <person name="Buchanan P."/>
            <person name="Buyck B."/>
            <person name="Bense V."/>
            <person name="Catcheside P."/>
            <person name="Chovatia M."/>
            <person name="Cooper J."/>
            <person name="Damon W."/>
            <person name="Desjardin D."/>
            <person name="Finy P."/>
            <person name="Geml J."/>
            <person name="Haridas S."/>
            <person name="Hughes K."/>
            <person name="Justo A."/>
            <person name="Karasinski D."/>
            <person name="Kautmanova I."/>
            <person name="Kiss B."/>
            <person name="Kocsube S."/>
            <person name="Kotiranta H."/>
            <person name="LaButti K.M."/>
            <person name="Lechner B.E."/>
            <person name="Liimatainen K."/>
            <person name="Lipzen A."/>
            <person name="Lukacs Z."/>
            <person name="Mihaltcheva S."/>
            <person name="Morgado L.N."/>
            <person name="Niskanen T."/>
            <person name="Noordeloos M.E."/>
            <person name="Ohm R.A."/>
            <person name="Ortiz-Santana B."/>
            <person name="Ovrebo C."/>
            <person name="Racz N."/>
            <person name="Riley R."/>
            <person name="Savchenko A."/>
            <person name="Shiryaev A."/>
            <person name="Soop K."/>
            <person name="Spirin V."/>
            <person name="Szebenyi C."/>
            <person name="Tomsovsky M."/>
            <person name="Tulloss R.E."/>
            <person name="Uehling J."/>
            <person name="Grigoriev I.V."/>
            <person name="Vagvolgyi C."/>
            <person name="Papp T."/>
            <person name="Martin F.M."/>
            <person name="Miettinen O."/>
            <person name="Hibbett D.S."/>
            <person name="Nagy L.G."/>
        </authorList>
    </citation>
    <scope>NUCLEOTIDE SEQUENCE [LARGE SCALE GENOMIC DNA]</scope>
    <source>
        <strain evidence="1 2">FP101781</strain>
    </source>
</reference>
<dbReference type="EMBL" id="QPFP01000014">
    <property type="protein sequence ID" value="TEB32902.1"/>
    <property type="molecule type" value="Genomic_DNA"/>
</dbReference>
<gene>
    <name evidence="1" type="ORF">FA13DRAFT_231483</name>
</gene>
<evidence type="ECO:0000313" key="2">
    <source>
        <dbReference type="Proteomes" id="UP000298030"/>
    </source>
</evidence>
<dbReference type="Proteomes" id="UP000298030">
    <property type="component" value="Unassembled WGS sequence"/>
</dbReference>
<sequence length="200" mass="22613">MPDKEEINFNGVPAKIPSSLDKSIIELNLTKRPDVLLFPIEAKAQEGNLEGELPQVVAQALVILKKTGRRSTPWCLSNGCEWIFGVMSLIATNGGVPKPRYHAFTIEPLWDKARGPYDFANRGSDRENAAFNRLSSQAEVVWWFLNLWVREKCGQHWLLQTNTVPGFREPRALSGGRAPFQGEASLRCHDHSSDNHYRSW</sequence>
<evidence type="ECO:0000313" key="1">
    <source>
        <dbReference type="EMBL" id="TEB32902.1"/>
    </source>
</evidence>
<dbReference type="OrthoDB" id="3071638at2759"/>
<dbReference type="AlphaFoldDB" id="A0A4Y7TH49"/>
<comment type="caution">
    <text evidence="1">The sequence shown here is derived from an EMBL/GenBank/DDBJ whole genome shotgun (WGS) entry which is preliminary data.</text>
</comment>
<keyword evidence="2" id="KW-1185">Reference proteome</keyword>
<name>A0A4Y7TH49_COPMI</name>
<organism evidence="1 2">
    <name type="scientific">Coprinellus micaceus</name>
    <name type="common">Glistening ink-cap mushroom</name>
    <name type="synonym">Coprinus micaceus</name>
    <dbReference type="NCBI Taxonomy" id="71717"/>
    <lineage>
        <taxon>Eukaryota</taxon>
        <taxon>Fungi</taxon>
        <taxon>Dikarya</taxon>
        <taxon>Basidiomycota</taxon>
        <taxon>Agaricomycotina</taxon>
        <taxon>Agaricomycetes</taxon>
        <taxon>Agaricomycetidae</taxon>
        <taxon>Agaricales</taxon>
        <taxon>Agaricineae</taxon>
        <taxon>Psathyrellaceae</taxon>
        <taxon>Coprinellus</taxon>
    </lineage>
</organism>